<reference evidence="2" key="1">
    <citation type="submission" date="2021-09" db="EMBL/GenBank/DDBJ databases">
        <authorList>
            <consortium name="AG Swart"/>
            <person name="Singh M."/>
            <person name="Singh A."/>
            <person name="Seah K."/>
            <person name="Emmerich C."/>
        </authorList>
    </citation>
    <scope>NUCLEOTIDE SEQUENCE</scope>
    <source>
        <strain evidence="2">ATCC30299</strain>
    </source>
</reference>
<gene>
    <name evidence="2" type="ORF">BSTOLATCC_MIC274</name>
</gene>
<evidence type="ECO:0000313" key="2">
    <source>
        <dbReference type="EMBL" id="CAG9310063.1"/>
    </source>
</evidence>
<keyword evidence="3" id="KW-1185">Reference proteome</keyword>
<keyword evidence="1" id="KW-0732">Signal</keyword>
<feature type="signal peptide" evidence="1">
    <location>
        <begin position="1"/>
        <end position="17"/>
    </location>
</feature>
<dbReference type="AlphaFoldDB" id="A0AAU9ID33"/>
<comment type="caution">
    <text evidence="2">The sequence shown here is derived from an EMBL/GenBank/DDBJ whole genome shotgun (WGS) entry which is preliminary data.</text>
</comment>
<dbReference type="EMBL" id="CAJZBQ010000001">
    <property type="protein sequence ID" value="CAG9310063.1"/>
    <property type="molecule type" value="Genomic_DNA"/>
</dbReference>
<protein>
    <submittedName>
        <fullName evidence="2">Uncharacterized protein</fullName>
    </submittedName>
</protein>
<feature type="chain" id="PRO_5043762275" evidence="1">
    <location>
        <begin position="18"/>
        <end position="687"/>
    </location>
</feature>
<dbReference type="Proteomes" id="UP001162131">
    <property type="component" value="Unassembled WGS sequence"/>
</dbReference>
<name>A0AAU9ID33_9CILI</name>
<proteinExistence type="predicted"/>
<evidence type="ECO:0000256" key="1">
    <source>
        <dbReference type="SAM" id="SignalP"/>
    </source>
</evidence>
<evidence type="ECO:0000313" key="3">
    <source>
        <dbReference type="Proteomes" id="UP001162131"/>
    </source>
</evidence>
<organism evidence="2 3">
    <name type="scientific">Blepharisma stoltei</name>
    <dbReference type="NCBI Taxonomy" id="1481888"/>
    <lineage>
        <taxon>Eukaryota</taxon>
        <taxon>Sar</taxon>
        <taxon>Alveolata</taxon>
        <taxon>Ciliophora</taxon>
        <taxon>Postciliodesmatophora</taxon>
        <taxon>Heterotrichea</taxon>
        <taxon>Heterotrichida</taxon>
        <taxon>Blepharismidae</taxon>
        <taxon>Blepharisma</taxon>
    </lineage>
</organism>
<accession>A0AAU9ID33</accession>
<sequence>MMIYILSLFWLVRGIYLEENIGDLYLAEGETYELKLSDYFFGNNLTYQISETDGKEDEISIKGDINFKLLSFLPFKFQASNDSFNLADQSYKSWNLKTSLVFCSFYQNYIYIYQIPHGERNITLIYAAKIQTQFLSPTIENVQNIKSENELIFLIYIRQQENIDKSLKWRNDFYILKATNALEIEEPILLELSPLTYASKIVMSNGESSLEISLYAEFLNENIPNTIYFYDFTYPYHPINCFNITKHFGFSSPDQQLSVKGILHKMIQIYVLDENIGLLTYANIFPRKLRENYFVDLRSYGDLISMWFLSGKYMPVELINIRTSLGSILIHMGGDVKRWIPNRENNEIKYETLFSQLYDDYFMASYVHKNESILSIIDINSPLETLIDINIDNLIGNTYNPRGMWMIINNFPDDEIFYVRSDIDGLRQFSLNFEPFKLKITGNSNFKAVITAKENDSSISNSLNIFSIPLGSKNIIPISNYRPAIVEPISLIFDAHCKEIMFPLRSYFSGPNLSYTIEPSNSALFSYNISIPNKVELYKRVTVPKETLWVEYKDASIIHYYKDYIEITREEIWNITKPINIVSTEKYAWIYWKTQESIPMISSYMLKDYSAIETWESETECSIFKHDINFMFFVCSDRKRIDIYLALDYSSKKWITLAGENFKEGFQWNLNEIFIYPKSFQKSLIYG</sequence>